<evidence type="ECO:0000313" key="2">
    <source>
        <dbReference type="Proteomes" id="UP001153069"/>
    </source>
</evidence>
<sequence>MNNDDGAIRRNPIRQARYVIASPLSFEPTTNPSWNSLADPNAFEVAGRGTHMLVGQLEPLIRGMVEATASVAIEATQAQLSLSPRMNITMTRNSLSFLRRSLQENRQALLMRLETQYGVRMYQNPEETTELFDIDTLSFPGERTTSIRSRGSPGTERPQASESEYCAFSFMGTTLRFFSAYLDWMDEKVDEIAHGGFVDTDIYAHACRHLSMHFKKTQQIFTVKTIYPPSVMSLNSFRRMENEDNYDALTRYFYNGSDRLL</sequence>
<name>A0A9N8DWT3_9STRA</name>
<protein>
    <submittedName>
        <fullName evidence="1">Uncharacterized protein</fullName>
    </submittedName>
</protein>
<dbReference type="AlphaFoldDB" id="A0A9N8DWT3"/>
<keyword evidence="2" id="KW-1185">Reference proteome</keyword>
<proteinExistence type="predicted"/>
<evidence type="ECO:0000313" key="1">
    <source>
        <dbReference type="EMBL" id="CAB9509760.1"/>
    </source>
</evidence>
<accession>A0A9N8DWT3</accession>
<gene>
    <name evidence="1" type="ORF">SEMRO_404_G135890.1</name>
</gene>
<dbReference type="Proteomes" id="UP001153069">
    <property type="component" value="Unassembled WGS sequence"/>
</dbReference>
<comment type="caution">
    <text evidence="1">The sequence shown here is derived from an EMBL/GenBank/DDBJ whole genome shotgun (WGS) entry which is preliminary data.</text>
</comment>
<organism evidence="1 2">
    <name type="scientific">Seminavis robusta</name>
    <dbReference type="NCBI Taxonomy" id="568900"/>
    <lineage>
        <taxon>Eukaryota</taxon>
        <taxon>Sar</taxon>
        <taxon>Stramenopiles</taxon>
        <taxon>Ochrophyta</taxon>
        <taxon>Bacillariophyta</taxon>
        <taxon>Bacillariophyceae</taxon>
        <taxon>Bacillariophycidae</taxon>
        <taxon>Naviculales</taxon>
        <taxon>Naviculaceae</taxon>
        <taxon>Seminavis</taxon>
    </lineage>
</organism>
<dbReference type="EMBL" id="CAICTM010000403">
    <property type="protein sequence ID" value="CAB9509760.1"/>
    <property type="molecule type" value="Genomic_DNA"/>
</dbReference>
<reference evidence="1" key="1">
    <citation type="submission" date="2020-06" db="EMBL/GenBank/DDBJ databases">
        <authorList>
            <consortium name="Plant Systems Biology data submission"/>
        </authorList>
    </citation>
    <scope>NUCLEOTIDE SEQUENCE</scope>
    <source>
        <strain evidence="1">D6</strain>
    </source>
</reference>